<organism evidence="1 2">
    <name type="scientific">Dendrobium chrysotoxum</name>
    <name type="common">Orchid</name>
    <dbReference type="NCBI Taxonomy" id="161865"/>
    <lineage>
        <taxon>Eukaryota</taxon>
        <taxon>Viridiplantae</taxon>
        <taxon>Streptophyta</taxon>
        <taxon>Embryophyta</taxon>
        <taxon>Tracheophyta</taxon>
        <taxon>Spermatophyta</taxon>
        <taxon>Magnoliopsida</taxon>
        <taxon>Liliopsida</taxon>
        <taxon>Asparagales</taxon>
        <taxon>Orchidaceae</taxon>
        <taxon>Epidendroideae</taxon>
        <taxon>Malaxideae</taxon>
        <taxon>Dendrobiinae</taxon>
        <taxon>Dendrobium</taxon>
    </lineage>
</organism>
<protein>
    <submittedName>
        <fullName evidence="1">Uncharacterized protein</fullName>
    </submittedName>
</protein>
<name>A0AAV7G1U3_DENCH</name>
<reference evidence="1 2" key="1">
    <citation type="journal article" date="2021" name="Hortic Res">
        <title>Chromosome-scale assembly of the Dendrobium chrysotoxum genome enhances the understanding of orchid evolution.</title>
        <authorList>
            <person name="Zhang Y."/>
            <person name="Zhang G.Q."/>
            <person name="Zhang D."/>
            <person name="Liu X.D."/>
            <person name="Xu X.Y."/>
            <person name="Sun W.H."/>
            <person name="Yu X."/>
            <person name="Zhu X."/>
            <person name="Wang Z.W."/>
            <person name="Zhao X."/>
            <person name="Zhong W.Y."/>
            <person name="Chen H."/>
            <person name="Yin W.L."/>
            <person name="Huang T."/>
            <person name="Niu S.C."/>
            <person name="Liu Z.J."/>
        </authorList>
    </citation>
    <scope>NUCLEOTIDE SEQUENCE [LARGE SCALE GENOMIC DNA]</scope>
    <source>
        <strain evidence="1">Lindl</strain>
    </source>
</reference>
<dbReference type="Proteomes" id="UP000775213">
    <property type="component" value="Unassembled WGS sequence"/>
</dbReference>
<gene>
    <name evidence="1" type="ORF">IEQ34_020370</name>
</gene>
<evidence type="ECO:0000313" key="2">
    <source>
        <dbReference type="Proteomes" id="UP000775213"/>
    </source>
</evidence>
<keyword evidence="2" id="KW-1185">Reference proteome</keyword>
<accession>A0AAV7G1U3</accession>
<sequence length="112" mass="12843">MFNFINSEILCTTDEWGIKVDVHTLDLHGLLSNMNMVLRENSLSLHGERYGCPHFCITDAMSSTIDANNIDQQRLEVAHNEIARGIFNERKNDCSIAHRLLKDGIYFLCFIL</sequence>
<dbReference type="AlphaFoldDB" id="A0AAV7G1U3"/>
<dbReference type="EMBL" id="JAGFBR010000018">
    <property type="protein sequence ID" value="KAH0449678.1"/>
    <property type="molecule type" value="Genomic_DNA"/>
</dbReference>
<evidence type="ECO:0000313" key="1">
    <source>
        <dbReference type="EMBL" id="KAH0449678.1"/>
    </source>
</evidence>
<proteinExistence type="predicted"/>
<comment type="caution">
    <text evidence="1">The sequence shown here is derived from an EMBL/GenBank/DDBJ whole genome shotgun (WGS) entry which is preliminary data.</text>
</comment>